<dbReference type="SUPFAM" id="SSF52540">
    <property type="entry name" value="P-loop containing nucleoside triphosphate hydrolases"/>
    <property type="match status" value="1"/>
</dbReference>
<evidence type="ECO:0000313" key="2">
    <source>
        <dbReference type="EMBL" id="QHT07749.1"/>
    </source>
</evidence>
<dbReference type="Pfam" id="PF00176">
    <property type="entry name" value="SNF2-rel_dom"/>
    <property type="match status" value="1"/>
</dbReference>
<reference evidence="2" key="1">
    <citation type="journal article" date="2020" name="Nature">
        <title>Giant virus diversity and host interactions through global metagenomics.</title>
        <authorList>
            <person name="Schulz F."/>
            <person name="Roux S."/>
            <person name="Paez-Espino D."/>
            <person name="Jungbluth S."/>
            <person name="Walsh D.A."/>
            <person name="Denef V.J."/>
            <person name="McMahon K.D."/>
            <person name="Konstantinidis K.T."/>
            <person name="Eloe-Fadrosh E.A."/>
            <person name="Kyrpides N.C."/>
            <person name="Woyke T."/>
        </authorList>
    </citation>
    <scope>NUCLEOTIDE SEQUENCE</scope>
    <source>
        <strain evidence="2">GVMAG-M-3300021964-36</strain>
    </source>
</reference>
<dbReference type="AlphaFoldDB" id="A0A6C0CVL5"/>
<dbReference type="Pfam" id="PF00271">
    <property type="entry name" value="Helicase_C"/>
    <property type="match status" value="1"/>
</dbReference>
<dbReference type="GO" id="GO:0005524">
    <property type="term" value="F:ATP binding"/>
    <property type="evidence" value="ECO:0007669"/>
    <property type="project" value="InterPro"/>
</dbReference>
<sequence>MSTENREDVYDLLRKYLHATSSKTKTGLKFQLESLKPKNSSHQLLEYDEYFYNKYDSEMNEEFDGFVLSKNQKFLKQFMSLSTKNTALLLFHGVGVGKTCSSIQIAQNFNKKRSNTGRTIVITSSLLVQNFKKELFDVSKLNDIDNTCLGEQYLKNIPNHTKLSKKDLEKQVRSLIKNDYEFYGYLEFTNEVEKHNTTDENDEFTEYIRDTFSNRLIIVDEVHNIREGTGKDFKKIPIILGKIYKHATNVRLLFLSATPMYNEASEIILLMNIMIPEIKVKSMFDENNTELTPKFKKQLIKFAKNHVSFMRGENPKTFPVRLFPSVNNDANVLQEEDYPVKDVYNEDLDEIDMNGVELVVSYFEKDHLSAYKSLPYKTASDKEETMIEGDLGNDIQKRIQLTNIYYPTSPIQVGKNGLKQFFNITQTKNKTKYELKEDTVNIFEKLNTYSPKMNAIINYVNKSEGIVIIYSRYIDSGIIPLALALESNGYNRYEEGNLWKTNKTNKGNYIILSGESTNKDKYINIAKSVENKDGDKIKVILMSSVATEGVDFKNVREIHILEPWHNMSLIEQVTGRGVRNFSHVHLPEEKRNTTIYLHTAMMKDDQMESVDFRMYRRSLEKQRKISMIERVLKYASIDCNLNKEITYYKKGFEKKDLKTSQGILINEFKLGDEDGSQMCNFTKCEYDCKPVIEKEWGEVKDPYMIEYDIDLYIRKIIASYEKANTYFMTYEQIASLFKNKYILKHALIKLTDDNMYTINKQKGKFIYKSNKYIFISNELDDEKMAFLFKPSDTKKKQVYRLFLKELKQKEALKQDNKKDELTKPVENKSKEVEELRELISKYIKNVDKSLIEGMIFDKKGQKEQRNYILSDTADKTMLKESGLVEYDADENIISYWDLYDHELFQRNKDGEFVKASPIEKNQNNEAFFKKHKALFEKDNFVLGHIETSKKKNKGVFKMAQKESLKNNKRNTIIGTVCEQSSHINNTMMKAYLKDLKVEVDAPSKKLDLCLLYEYALRRKKDTFLRPRYFDQYKELRRKN</sequence>
<dbReference type="InterPro" id="IPR001650">
    <property type="entry name" value="Helicase_C-like"/>
</dbReference>
<dbReference type="Gene3D" id="3.40.50.300">
    <property type="entry name" value="P-loop containing nucleotide triphosphate hydrolases"/>
    <property type="match status" value="2"/>
</dbReference>
<organism evidence="2">
    <name type="scientific">viral metagenome</name>
    <dbReference type="NCBI Taxonomy" id="1070528"/>
    <lineage>
        <taxon>unclassified sequences</taxon>
        <taxon>metagenomes</taxon>
        <taxon>organismal metagenomes</taxon>
    </lineage>
</organism>
<dbReference type="InterPro" id="IPR027417">
    <property type="entry name" value="P-loop_NTPase"/>
</dbReference>
<dbReference type="EMBL" id="MN739485">
    <property type="protein sequence ID" value="QHT07749.1"/>
    <property type="molecule type" value="Genomic_DNA"/>
</dbReference>
<dbReference type="SMART" id="SM00487">
    <property type="entry name" value="DEXDc"/>
    <property type="match status" value="1"/>
</dbReference>
<dbReference type="InterPro" id="IPR000330">
    <property type="entry name" value="SNF2_N"/>
</dbReference>
<dbReference type="PROSITE" id="PS51192">
    <property type="entry name" value="HELICASE_ATP_BIND_1"/>
    <property type="match status" value="1"/>
</dbReference>
<feature type="domain" description="Helicase ATP-binding" evidence="1">
    <location>
        <begin position="79"/>
        <end position="277"/>
    </location>
</feature>
<dbReference type="InterPro" id="IPR014001">
    <property type="entry name" value="Helicase_ATP-bd"/>
</dbReference>
<accession>A0A6C0CVL5</accession>
<evidence type="ECO:0000259" key="1">
    <source>
        <dbReference type="PROSITE" id="PS51192"/>
    </source>
</evidence>
<name>A0A6C0CVL5_9ZZZZ</name>
<proteinExistence type="predicted"/>
<protein>
    <recommendedName>
        <fullName evidence="1">Helicase ATP-binding domain-containing protein</fullName>
    </recommendedName>
</protein>